<sequence length="143" mass="16191">MWNPDLYDLVASQAPPSKMFRMVEILKANGHDVLRIPPCHCDLNAIEMAWASTKKYARNKRVNGDLNITTLKDLTINGLLNVTKNEWKSFCDHVKKVEKKYWEIDNLVEQTIDKINFVVGDDSDDSEATSLPNLISNLTASSP</sequence>
<keyword evidence="2" id="KW-1185">Reference proteome</keyword>
<dbReference type="Proteomes" id="UP000807504">
    <property type="component" value="Unassembled WGS sequence"/>
</dbReference>
<reference evidence="1" key="1">
    <citation type="journal article" date="2020" name="bioRxiv">
        <title>Chromosome-level reference genome of the European wasp spider Argiope bruennichi: a resource for studies on range expansion and evolutionary adaptation.</title>
        <authorList>
            <person name="Sheffer M.M."/>
            <person name="Hoppe A."/>
            <person name="Krehenwinkel H."/>
            <person name="Uhl G."/>
            <person name="Kuss A.W."/>
            <person name="Jensen L."/>
            <person name="Jensen C."/>
            <person name="Gillespie R.G."/>
            <person name="Hoff K.J."/>
            <person name="Prost S."/>
        </authorList>
    </citation>
    <scope>NUCLEOTIDE SEQUENCE</scope>
</reference>
<evidence type="ECO:0000313" key="2">
    <source>
        <dbReference type="Proteomes" id="UP000807504"/>
    </source>
</evidence>
<organism evidence="1 2">
    <name type="scientific">Argiope bruennichi</name>
    <name type="common">Wasp spider</name>
    <name type="synonym">Aranea bruennichi</name>
    <dbReference type="NCBI Taxonomy" id="94029"/>
    <lineage>
        <taxon>Eukaryota</taxon>
        <taxon>Metazoa</taxon>
        <taxon>Ecdysozoa</taxon>
        <taxon>Arthropoda</taxon>
        <taxon>Chelicerata</taxon>
        <taxon>Arachnida</taxon>
        <taxon>Araneae</taxon>
        <taxon>Araneomorphae</taxon>
        <taxon>Entelegynae</taxon>
        <taxon>Araneoidea</taxon>
        <taxon>Araneidae</taxon>
        <taxon>Argiope</taxon>
    </lineage>
</organism>
<protein>
    <recommendedName>
        <fullName evidence="3">Tc1-like transposase DDE domain-containing protein</fullName>
    </recommendedName>
</protein>
<dbReference type="PANTHER" id="PTHR33939">
    <property type="entry name" value="PROTEIN CBG22215"/>
    <property type="match status" value="1"/>
</dbReference>
<dbReference type="Gene3D" id="3.30.420.10">
    <property type="entry name" value="Ribonuclease H-like superfamily/Ribonuclease H"/>
    <property type="match status" value="1"/>
</dbReference>
<dbReference type="EMBL" id="JABXBU010000003">
    <property type="protein sequence ID" value="KAF8792007.1"/>
    <property type="molecule type" value="Genomic_DNA"/>
</dbReference>
<evidence type="ECO:0000313" key="1">
    <source>
        <dbReference type="EMBL" id="KAF8792007.1"/>
    </source>
</evidence>
<reference evidence="1" key="2">
    <citation type="submission" date="2020-06" db="EMBL/GenBank/DDBJ databases">
        <authorList>
            <person name="Sheffer M."/>
        </authorList>
    </citation>
    <scope>NUCLEOTIDE SEQUENCE</scope>
</reference>
<dbReference type="PANTHER" id="PTHR33939:SF1">
    <property type="entry name" value="DUF4371 DOMAIN-CONTAINING PROTEIN"/>
    <property type="match status" value="1"/>
</dbReference>
<dbReference type="GO" id="GO:0003676">
    <property type="term" value="F:nucleic acid binding"/>
    <property type="evidence" value="ECO:0007669"/>
    <property type="project" value="InterPro"/>
</dbReference>
<accession>A0A8T0FLC2</accession>
<name>A0A8T0FLC2_ARGBR</name>
<comment type="caution">
    <text evidence="1">The sequence shown here is derived from an EMBL/GenBank/DDBJ whole genome shotgun (WGS) entry which is preliminary data.</text>
</comment>
<proteinExistence type="predicted"/>
<dbReference type="InterPro" id="IPR036397">
    <property type="entry name" value="RNaseH_sf"/>
</dbReference>
<evidence type="ECO:0008006" key="3">
    <source>
        <dbReference type="Google" id="ProtNLM"/>
    </source>
</evidence>
<gene>
    <name evidence="1" type="ORF">HNY73_003659</name>
</gene>
<dbReference type="AlphaFoldDB" id="A0A8T0FLC2"/>